<evidence type="ECO:0000256" key="1">
    <source>
        <dbReference type="SAM" id="MobiDB-lite"/>
    </source>
</evidence>
<comment type="caution">
    <text evidence="2">The sequence shown here is derived from an EMBL/GenBank/DDBJ whole genome shotgun (WGS) entry which is preliminary data.</text>
</comment>
<keyword evidence="3" id="KW-1185">Reference proteome</keyword>
<reference evidence="2" key="1">
    <citation type="journal article" date="2023" name="Insect Mol. Biol.">
        <title>Genome sequencing provides insights into the evolution of gene families encoding plant cell wall-degrading enzymes in longhorned beetles.</title>
        <authorList>
            <person name="Shin N.R."/>
            <person name="Okamura Y."/>
            <person name="Kirsch R."/>
            <person name="Pauchet Y."/>
        </authorList>
    </citation>
    <scope>NUCLEOTIDE SEQUENCE</scope>
    <source>
        <strain evidence="2">RBIC_L_NR</strain>
    </source>
</reference>
<protein>
    <submittedName>
        <fullName evidence="2">Uncharacterized protein</fullName>
    </submittedName>
</protein>
<feature type="region of interest" description="Disordered" evidence="1">
    <location>
        <begin position="1"/>
        <end position="28"/>
    </location>
</feature>
<proteinExistence type="predicted"/>
<feature type="compositionally biased region" description="Polar residues" evidence="1">
    <location>
        <begin position="1"/>
        <end position="11"/>
    </location>
</feature>
<dbReference type="EMBL" id="JANEYF010006007">
    <property type="protein sequence ID" value="KAJ8926158.1"/>
    <property type="molecule type" value="Genomic_DNA"/>
</dbReference>
<gene>
    <name evidence="2" type="ORF">NQ314_021501</name>
</gene>
<evidence type="ECO:0000313" key="3">
    <source>
        <dbReference type="Proteomes" id="UP001162156"/>
    </source>
</evidence>
<name>A0AAV8WIE5_9CUCU</name>
<sequence>MNKNSSGSKNVYTPPGTFDSEDKDTGTIIEGSWRREPASNSLISYRRVARNASREAKEVRQEFTEFFATPMGMVPWQNQY</sequence>
<accession>A0AAV8WIE5</accession>
<dbReference type="AlphaFoldDB" id="A0AAV8WIE5"/>
<dbReference type="Proteomes" id="UP001162156">
    <property type="component" value="Unassembled WGS sequence"/>
</dbReference>
<evidence type="ECO:0000313" key="2">
    <source>
        <dbReference type="EMBL" id="KAJ8926158.1"/>
    </source>
</evidence>
<organism evidence="2 3">
    <name type="scientific">Rhamnusium bicolor</name>
    <dbReference type="NCBI Taxonomy" id="1586634"/>
    <lineage>
        <taxon>Eukaryota</taxon>
        <taxon>Metazoa</taxon>
        <taxon>Ecdysozoa</taxon>
        <taxon>Arthropoda</taxon>
        <taxon>Hexapoda</taxon>
        <taxon>Insecta</taxon>
        <taxon>Pterygota</taxon>
        <taxon>Neoptera</taxon>
        <taxon>Endopterygota</taxon>
        <taxon>Coleoptera</taxon>
        <taxon>Polyphaga</taxon>
        <taxon>Cucujiformia</taxon>
        <taxon>Chrysomeloidea</taxon>
        <taxon>Cerambycidae</taxon>
        <taxon>Lepturinae</taxon>
        <taxon>Rhagiini</taxon>
        <taxon>Rhamnusium</taxon>
    </lineage>
</organism>